<evidence type="ECO:0000256" key="2">
    <source>
        <dbReference type="SAM" id="MobiDB-lite"/>
    </source>
</evidence>
<evidence type="ECO:0000256" key="1">
    <source>
        <dbReference type="ARBA" id="ARBA00022553"/>
    </source>
</evidence>
<dbReference type="PANTHER" id="PTHR14454">
    <property type="entry name" value="GRB2-ASSOCIATED AND REGULATOR OF MAPK PROTEIN FAMILY MEMBER"/>
    <property type="match status" value="1"/>
</dbReference>
<reference evidence="4 5" key="1">
    <citation type="submission" date="2019-07" db="EMBL/GenBank/DDBJ databases">
        <title>Draft genome assembly of a fouling barnacle, Amphibalanus amphitrite (Darwin, 1854): The first reference genome for Thecostraca.</title>
        <authorList>
            <person name="Kim W."/>
        </authorList>
    </citation>
    <scope>NUCLEOTIDE SEQUENCE [LARGE SCALE GENOMIC DNA]</scope>
    <source>
        <strain evidence="4">SNU_AA5</strain>
        <tissue evidence="4">Soma without cirri and trophi</tissue>
    </source>
</reference>
<dbReference type="OrthoDB" id="6076990at2759"/>
<dbReference type="PANTHER" id="PTHR14454:SF11">
    <property type="entry name" value="SERRANO, ISOFORM F"/>
    <property type="match status" value="1"/>
</dbReference>
<name>A0A6A4WLY8_AMPAM</name>
<proteinExistence type="predicted"/>
<comment type="caution">
    <text evidence="4">The sequence shown here is derived from an EMBL/GenBank/DDBJ whole genome shotgun (WGS) entry which is preliminary data.</text>
</comment>
<feature type="compositionally biased region" description="Pro residues" evidence="2">
    <location>
        <begin position="407"/>
        <end position="421"/>
    </location>
</feature>
<feature type="compositionally biased region" description="Low complexity" evidence="2">
    <location>
        <begin position="1"/>
        <end position="20"/>
    </location>
</feature>
<dbReference type="Proteomes" id="UP000440578">
    <property type="component" value="Unassembled WGS sequence"/>
</dbReference>
<dbReference type="AlphaFoldDB" id="A0A6A4WLY8"/>
<dbReference type="InterPro" id="IPR052281">
    <property type="entry name" value="GAREM"/>
</dbReference>
<dbReference type="Pfam" id="PF12736">
    <property type="entry name" value="CABIT"/>
    <property type="match status" value="2"/>
</dbReference>
<keyword evidence="5" id="KW-1185">Reference proteome</keyword>
<dbReference type="InterPro" id="IPR025946">
    <property type="entry name" value="CABIT_dom"/>
</dbReference>
<protein>
    <recommendedName>
        <fullName evidence="3">CABIT domain-containing protein</fullName>
    </recommendedName>
</protein>
<evidence type="ECO:0000313" key="5">
    <source>
        <dbReference type="Proteomes" id="UP000440578"/>
    </source>
</evidence>
<sequence>MAAYPGSSGSGSARRAALGSPQPPLERSASSTGVSRRTDTVSLREFLRSHALPALVRITTGEQRSAELRTQVDLSRPVLLYRVYQSVKIHARSLMRSETGDLEEVGPAIVIPEGYRGWFSLLSEDGKTAPYYSSIWSDLSLLPPGWFSLLSEDGKTAPYYSSIEEVAAARLAVFLSRHDVPAYVMTDNGQGTVYRKVMVGAGNVLRLMGVFRDLNTPPSGTPALNYAQCVNYKNEVLFLPFTAEGRFYAAATRPTSSRDHVFLMSQLMRQQRTPMTLKLVCGFMPRMPCNFTGLLRLEEVRPERLVLGCTTETDGPGTLFELDAESALRVQPIDQLDRRSSPAFTRALVMCERHGELWRHQMKVSHDVFDSAHSSFDSLEAPPAGRLRKTPSLSERFGRTVVAPAVPVPLSPRLGKPPTPQSEPKKKLTKSPSLDGERRPGRSLRQTVSRFFLSRSRGSGNRDVTTSFVFSRPADVQYGRVADDITPPPPATPTAENLYAEICEKDERGRVVHLRSAAAAVGGPPGDYTLRLGSDGQSSSPSSPGHTMEHSTC</sequence>
<feature type="domain" description="CABIT" evidence="3">
    <location>
        <begin position="144"/>
        <end position="311"/>
    </location>
</feature>
<feature type="region of interest" description="Disordered" evidence="2">
    <location>
        <begin position="407"/>
        <end position="450"/>
    </location>
</feature>
<dbReference type="EMBL" id="VIIS01000967">
    <property type="protein sequence ID" value="KAF0303198.1"/>
    <property type="molecule type" value="Genomic_DNA"/>
</dbReference>
<gene>
    <name evidence="4" type="ORF">FJT64_024829</name>
</gene>
<evidence type="ECO:0000313" key="4">
    <source>
        <dbReference type="EMBL" id="KAF0303198.1"/>
    </source>
</evidence>
<organism evidence="4 5">
    <name type="scientific">Amphibalanus amphitrite</name>
    <name type="common">Striped barnacle</name>
    <name type="synonym">Balanus amphitrite</name>
    <dbReference type="NCBI Taxonomy" id="1232801"/>
    <lineage>
        <taxon>Eukaryota</taxon>
        <taxon>Metazoa</taxon>
        <taxon>Ecdysozoa</taxon>
        <taxon>Arthropoda</taxon>
        <taxon>Crustacea</taxon>
        <taxon>Multicrustacea</taxon>
        <taxon>Cirripedia</taxon>
        <taxon>Thoracica</taxon>
        <taxon>Thoracicalcarea</taxon>
        <taxon>Balanomorpha</taxon>
        <taxon>Balanoidea</taxon>
        <taxon>Balanidae</taxon>
        <taxon>Amphibalaninae</taxon>
        <taxon>Amphibalanus</taxon>
    </lineage>
</organism>
<accession>A0A6A4WLY8</accession>
<feature type="region of interest" description="Disordered" evidence="2">
    <location>
        <begin position="520"/>
        <end position="553"/>
    </location>
</feature>
<keyword evidence="1" id="KW-0597">Phosphoprotein</keyword>
<feature type="region of interest" description="Disordered" evidence="2">
    <location>
        <begin position="1"/>
        <end position="37"/>
    </location>
</feature>
<feature type="domain" description="CABIT" evidence="3">
    <location>
        <begin position="52"/>
        <end position="135"/>
    </location>
</feature>
<evidence type="ECO:0000259" key="3">
    <source>
        <dbReference type="Pfam" id="PF12736"/>
    </source>
</evidence>